<dbReference type="Pfam" id="PF20253">
    <property type="entry name" value="DUF6604"/>
    <property type="match status" value="1"/>
</dbReference>
<comment type="caution">
    <text evidence="3">The sequence shown here is derived from an EMBL/GenBank/DDBJ whole genome shotgun (WGS) entry which is preliminary data.</text>
</comment>
<dbReference type="PANTHER" id="PTHR38795">
    <property type="entry name" value="DUF6604 DOMAIN-CONTAINING PROTEIN"/>
    <property type="match status" value="1"/>
</dbReference>
<dbReference type="EMBL" id="JAQQWI010000017">
    <property type="protein sequence ID" value="KAK8006234.1"/>
    <property type="molecule type" value="Genomic_DNA"/>
</dbReference>
<evidence type="ECO:0000313" key="4">
    <source>
        <dbReference type="Proteomes" id="UP001396898"/>
    </source>
</evidence>
<gene>
    <name evidence="3" type="ORF">PG991_012531</name>
</gene>
<evidence type="ECO:0000313" key="3">
    <source>
        <dbReference type="EMBL" id="KAK8006234.1"/>
    </source>
</evidence>
<feature type="domain" description="DUF6604" evidence="2">
    <location>
        <begin position="16"/>
        <end position="281"/>
    </location>
</feature>
<reference evidence="3 4" key="1">
    <citation type="submission" date="2023-01" db="EMBL/GenBank/DDBJ databases">
        <title>Analysis of 21 Apiospora genomes using comparative genomics revels a genus with tremendous synthesis potential of carbohydrate active enzymes and secondary metabolites.</title>
        <authorList>
            <person name="Sorensen T."/>
        </authorList>
    </citation>
    <scope>NUCLEOTIDE SEQUENCE [LARGE SCALE GENOMIC DNA]</scope>
    <source>
        <strain evidence="3 4">CBS 20057</strain>
    </source>
</reference>
<dbReference type="Proteomes" id="UP001396898">
    <property type="component" value="Unassembled WGS sequence"/>
</dbReference>
<evidence type="ECO:0000259" key="2">
    <source>
        <dbReference type="Pfam" id="PF20253"/>
    </source>
</evidence>
<evidence type="ECO:0000256" key="1">
    <source>
        <dbReference type="SAM" id="MobiDB-lite"/>
    </source>
</evidence>
<keyword evidence="4" id="KW-1185">Reference proteome</keyword>
<feature type="region of interest" description="Disordered" evidence="1">
    <location>
        <begin position="182"/>
        <end position="206"/>
    </location>
</feature>
<dbReference type="InterPro" id="IPR046539">
    <property type="entry name" value="DUF6604"/>
</dbReference>
<accession>A0ABR1RB11</accession>
<organism evidence="3 4">
    <name type="scientific">Apiospora marii</name>
    <dbReference type="NCBI Taxonomy" id="335849"/>
    <lineage>
        <taxon>Eukaryota</taxon>
        <taxon>Fungi</taxon>
        <taxon>Dikarya</taxon>
        <taxon>Ascomycota</taxon>
        <taxon>Pezizomycotina</taxon>
        <taxon>Sordariomycetes</taxon>
        <taxon>Xylariomycetidae</taxon>
        <taxon>Amphisphaeriales</taxon>
        <taxon>Apiosporaceae</taxon>
        <taxon>Apiospora</taxon>
    </lineage>
</organism>
<name>A0ABR1RB11_9PEZI</name>
<protein>
    <recommendedName>
        <fullName evidence="2">DUF6604 domain-containing protein</fullName>
    </recommendedName>
</protein>
<dbReference type="PANTHER" id="PTHR38795:SF1">
    <property type="entry name" value="DUF6604 DOMAIN-CONTAINING PROTEIN"/>
    <property type="match status" value="1"/>
</dbReference>
<proteinExistence type="predicted"/>
<sequence>MATKISPPGELLTTYKQYKKDTEYIAGWLAENATKCGFKLQNTPTTSGRLKGKARKQAWEAGIKRPQYTVKISEFVSMAKFIANLNAKPDIPQTLGHVFNRAIKARRECTEWYEKTGHGDSLSNKRHTHFTNILVDSWEALRPFQTIDKKRINSGARPDTKDFEHEGSLPFSNRFSKLQVLDPTDSDHEPAQADSAAEAQHESDASLELPDVTPAVIERDEETTEEDFFFAILSFLSELKRLRHMVRNIWSEYASGELELTIASLLTNTVIQLVRRAEQALELSIQRPKRYPASMFPVWTFPALFLNSLCQNRAQLAIKEAHDFVSPSYYLMHYEGEHAEFCLWPVYNAVKFAVAYHEASLKEIDDEGAPPVLLPYDVTEDVRAGKTFERLRDLLPGLHIIAYENPNTAFDDEITHGISEIFQTFTLPIWAIFGIQLLLDTQDILQDAPSRQPLEELQSHTRIVVEAMNRFASEETPYGLDATYHKTATELINGAINCFKPIILDDASRRLVRKMLADYSFSEEKLSDMSCVNEEYFFLKKHPLCCGLLKYSLHFQLHAAGLHHEKHWSGLTALVHVYSACQFLYPDDPVWPDMELFLHNQDLNHLLVGGSPKTMDEAFTKFCLAFSMPAQPLAASNRRAAVQFKHRSKWRLVSDPNPMGEVLQSWILLGENRDDPEDWLLKLMAVVYDPKSFKRIFQRNGPFNTSAEFHIEQWSHESENIGHLLKVMTPYLQMDNDLYFNWLQMITFASNIWGDVANSSYDKTGQRPRSAVTAAGEALMQARQVEWLATPLGTDSTTLLTSHAHQLKAAWRSIQRLCTDGQGDSCIAFMLDNTETRDPSRWVSKQLDKLYKNWPQERLEESHAWRTLQE</sequence>